<feature type="compositionally biased region" description="Basic residues" evidence="1">
    <location>
        <begin position="275"/>
        <end position="286"/>
    </location>
</feature>
<sequence>MEKKRDFYYKGALGPVHKEEKKSKKERGKKKREKEEIKTLAAAAAYPSRPSPPASVQELSRVDAATIRRPSPRAPVPRHESRVSAPRAAPVCPASRADPQPSSRAGPCFSSRATKPIWLLPSNFWGVLDQVTAAAWDFFGRGSIRTSLLGKHTCLAIRTRQVNLQHDAIDDMVTLWHDIVMTRTVMIPIRVVPAWVSFRITTYLRLCGPTGHQSSMDIDMTQVTRRGPRIPIVLSVPRDTEDQIYVPTGAHVARVRERARDWVEAEVRAKASWRATRRRMPPHRGARQGGGRGGRGVGRGQPEEQPAAPAVDPNAPVTQADLAAMEHRYQDMLQATLAPFLAAQQNQAAPIQAWRFTWRFT</sequence>
<feature type="region of interest" description="Disordered" evidence="1">
    <location>
        <begin position="1"/>
        <end position="107"/>
    </location>
</feature>
<feature type="region of interest" description="Disordered" evidence="1">
    <location>
        <begin position="275"/>
        <end position="314"/>
    </location>
</feature>
<reference evidence="2 3" key="1">
    <citation type="submission" date="2019-08" db="EMBL/GenBank/DDBJ databases">
        <title>Draft genome sequences of two oriental melons (Cucumis melo L. var makuwa).</title>
        <authorList>
            <person name="Kwon S.-Y."/>
        </authorList>
    </citation>
    <scope>NUCLEOTIDE SEQUENCE [LARGE SCALE GENOMIC DNA]</scope>
    <source>
        <strain evidence="3">cv. SW 3</strain>
        <tissue evidence="2">Leaf</tissue>
    </source>
</reference>
<evidence type="ECO:0008006" key="4">
    <source>
        <dbReference type="Google" id="ProtNLM"/>
    </source>
</evidence>
<feature type="compositionally biased region" description="Gly residues" evidence="1">
    <location>
        <begin position="287"/>
        <end position="299"/>
    </location>
</feature>
<evidence type="ECO:0000313" key="3">
    <source>
        <dbReference type="Proteomes" id="UP000321393"/>
    </source>
</evidence>
<dbReference type="EMBL" id="SSTE01008885">
    <property type="protein sequence ID" value="KAA0054092.1"/>
    <property type="molecule type" value="Genomic_DNA"/>
</dbReference>
<evidence type="ECO:0000256" key="1">
    <source>
        <dbReference type="SAM" id="MobiDB-lite"/>
    </source>
</evidence>
<gene>
    <name evidence="2" type="ORF">E6C27_scaffold1371G00160</name>
</gene>
<proteinExistence type="predicted"/>
<dbReference type="AlphaFoldDB" id="A0A5A7UE72"/>
<comment type="caution">
    <text evidence="2">The sequence shown here is derived from an EMBL/GenBank/DDBJ whole genome shotgun (WGS) entry which is preliminary data.</text>
</comment>
<organism evidence="2 3">
    <name type="scientific">Cucumis melo var. makuwa</name>
    <name type="common">Oriental melon</name>
    <dbReference type="NCBI Taxonomy" id="1194695"/>
    <lineage>
        <taxon>Eukaryota</taxon>
        <taxon>Viridiplantae</taxon>
        <taxon>Streptophyta</taxon>
        <taxon>Embryophyta</taxon>
        <taxon>Tracheophyta</taxon>
        <taxon>Spermatophyta</taxon>
        <taxon>Magnoliopsida</taxon>
        <taxon>eudicotyledons</taxon>
        <taxon>Gunneridae</taxon>
        <taxon>Pentapetalae</taxon>
        <taxon>rosids</taxon>
        <taxon>fabids</taxon>
        <taxon>Cucurbitales</taxon>
        <taxon>Cucurbitaceae</taxon>
        <taxon>Benincaseae</taxon>
        <taxon>Cucumis</taxon>
    </lineage>
</organism>
<protein>
    <recommendedName>
        <fullName evidence="4">Gag protease polyprotein</fullName>
    </recommendedName>
</protein>
<dbReference type="Proteomes" id="UP000321393">
    <property type="component" value="Unassembled WGS sequence"/>
</dbReference>
<evidence type="ECO:0000313" key="2">
    <source>
        <dbReference type="EMBL" id="KAA0054092.1"/>
    </source>
</evidence>
<name>A0A5A7UE72_CUCMM</name>
<accession>A0A5A7UE72</accession>